<dbReference type="Proteomes" id="UP000271705">
    <property type="component" value="Unassembled WGS sequence"/>
</dbReference>
<dbReference type="EMBL" id="RXLZ01000068">
    <property type="protein sequence ID" value="RTQ86276.1"/>
    <property type="molecule type" value="Genomic_DNA"/>
</dbReference>
<organism evidence="2 3">
    <name type="scientific">Stenotrophomonas maltophilia</name>
    <name type="common">Pseudomonas maltophilia</name>
    <name type="synonym">Xanthomonas maltophilia</name>
    <dbReference type="NCBI Taxonomy" id="40324"/>
    <lineage>
        <taxon>Bacteria</taxon>
        <taxon>Pseudomonadati</taxon>
        <taxon>Pseudomonadota</taxon>
        <taxon>Gammaproteobacteria</taxon>
        <taxon>Lysobacterales</taxon>
        <taxon>Lysobacteraceae</taxon>
        <taxon>Stenotrophomonas</taxon>
        <taxon>Stenotrophomonas maltophilia group</taxon>
    </lineage>
</organism>
<evidence type="ECO:0000313" key="2">
    <source>
        <dbReference type="EMBL" id="RTQ86276.1"/>
    </source>
</evidence>
<dbReference type="Pfam" id="PF14213">
    <property type="entry name" value="DUF4325"/>
    <property type="match status" value="1"/>
</dbReference>
<evidence type="ECO:0000313" key="3">
    <source>
        <dbReference type="Proteomes" id="UP000271705"/>
    </source>
</evidence>
<reference evidence="2 3" key="1">
    <citation type="submission" date="2018-12" db="EMBL/GenBank/DDBJ databases">
        <authorList>
            <person name="Kartti S."/>
            <person name="Manni A."/>
            <person name="Chemao El Fihri M.W."/>
            <person name="Laamarti M."/>
            <person name="Temsamani L."/>
            <person name="El Jamali J.E."/>
            <person name="Ouadghiri M."/>
            <person name="Ibrahimi A."/>
            <person name="Filati-Maltouf A."/>
        </authorList>
    </citation>
    <scope>NUCLEOTIDE SEQUENCE [LARGE SCALE GENOMIC DNA]</scope>
    <source>
        <strain evidence="2 3">MDMC339</strain>
    </source>
</reference>
<dbReference type="RefSeq" id="WP_126930184.1">
    <property type="nucleotide sequence ID" value="NZ_RATS01000004.1"/>
</dbReference>
<evidence type="ECO:0000259" key="1">
    <source>
        <dbReference type="Pfam" id="PF14213"/>
    </source>
</evidence>
<protein>
    <submittedName>
        <fullName evidence="2">DUF4325 domain-containing protein</fullName>
    </submittedName>
</protein>
<comment type="caution">
    <text evidence="2">The sequence shown here is derived from an EMBL/GenBank/DDBJ whole genome shotgun (WGS) entry which is preliminary data.</text>
</comment>
<proteinExistence type="predicted"/>
<name>A0A3S0HAF0_STEMA</name>
<sequence>MVKKEMKTIDISRDFSKVPAGRFLSDGDYSGEIFRERILVPALREYEKVQIILDNTVGYGSSFLEEAFGGLVRYCGFSKSYLADHLSLIATSERAKRYPPRITEYISRAKPEKK</sequence>
<feature type="domain" description="DUF4325" evidence="1">
    <location>
        <begin position="30"/>
        <end position="90"/>
    </location>
</feature>
<accession>A0A3S0HAF0</accession>
<dbReference type="AlphaFoldDB" id="A0A3S0HAF0"/>
<gene>
    <name evidence="2" type="ORF">EKL94_18595</name>
</gene>
<dbReference type="InterPro" id="IPR025474">
    <property type="entry name" value="DUF4325"/>
</dbReference>